<evidence type="ECO:0000313" key="10">
    <source>
        <dbReference type="Proteomes" id="UP000799291"/>
    </source>
</evidence>
<dbReference type="SUPFAM" id="SSF75005">
    <property type="entry name" value="Arabinanase/levansucrase/invertase"/>
    <property type="match status" value="1"/>
</dbReference>
<keyword evidence="8" id="KW-0472">Membrane</keyword>
<dbReference type="PANTHER" id="PTHR42812">
    <property type="entry name" value="BETA-XYLOSIDASE"/>
    <property type="match status" value="1"/>
</dbReference>
<keyword evidence="2 6" id="KW-0378">Hydrolase</keyword>
<organism evidence="9 10">
    <name type="scientific">Lentithecium fluviatile CBS 122367</name>
    <dbReference type="NCBI Taxonomy" id="1168545"/>
    <lineage>
        <taxon>Eukaryota</taxon>
        <taxon>Fungi</taxon>
        <taxon>Dikarya</taxon>
        <taxon>Ascomycota</taxon>
        <taxon>Pezizomycotina</taxon>
        <taxon>Dothideomycetes</taxon>
        <taxon>Pleosporomycetidae</taxon>
        <taxon>Pleosporales</taxon>
        <taxon>Massarineae</taxon>
        <taxon>Lentitheciaceae</taxon>
        <taxon>Lentithecium</taxon>
    </lineage>
</organism>
<evidence type="ECO:0000256" key="8">
    <source>
        <dbReference type="SAM" id="Phobius"/>
    </source>
</evidence>
<feature type="active site" description="Proton acceptor" evidence="4">
    <location>
        <position position="237"/>
    </location>
</feature>
<evidence type="ECO:0000256" key="2">
    <source>
        <dbReference type="ARBA" id="ARBA00022801"/>
    </source>
</evidence>
<dbReference type="GO" id="GO:0004553">
    <property type="term" value="F:hydrolase activity, hydrolyzing O-glycosyl compounds"/>
    <property type="evidence" value="ECO:0007669"/>
    <property type="project" value="InterPro"/>
</dbReference>
<evidence type="ECO:0000256" key="5">
    <source>
        <dbReference type="PIRSR" id="PIRSR606710-2"/>
    </source>
</evidence>
<reference evidence="9" key="1">
    <citation type="journal article" date="2020" name="Stud. Mycol.">
        <title>101 Dothideomycetes genomes: a test case for predicting lifestyles and emergence of pathogens.</title>
        <authorList>
            <person name="Haridas S."/>
            <person name="Albert R."/>
            <person name="Binder M."/>
            <person name="Bloem J."/>
            <person name="Labutti K."/>
            <person name="Salamov A."/>
            <person name="Andreopoulos B."/>
            <person name="Baker S."/>
            <person name="Barry K."/>
            <person name="Bills G."/>
            <person name="Bluhm B."/>
            <person name="Cannon C."/>
            <person name="Castanera R."/>
            <person name="Culley D."/>
            <person name="Daum C."/>
            <person name="Ezra D."/>
            <person name="Gonzalez J."/>
            <person name="Henrissat B."/>
            <person name="Kuo A."/>
            <person name="Liang C."/>
            <person name="Lipzen A."/>
            <person name="Lutzoni F."/>
            <person name="Magnuson J."/>
            <person name="Mondo S."/>
            <person name="Nolan M."/>
            <person name="Ohm R."/>
            <person name="Pangilinan J."/>
            <person name="Park H.-J."/>
            <person name="Ramirez L."/>
            <person name="Alfaro M."/>
            <person name="Sun H."/>
            <person name="Tritt A."/>
            <person name="Yoshinaga Y."/>
            <person name="Zwiers L.-H."/>
            <person name="Turgeon B."/>
            <person name="Goodwin S."/>
            <person name="Spatafora J."/>
            <person name="Crous P."/>
            <person name="Grigoriev I."/>
        </authorList>
    </citation>
    <scope>NUCLEOTIDE SEQUENCE</scope>
    <source>
        <strain evidence="9">CBS 122367</strain>
    </source>
</reference>
<dbReference type="AlphaFoldDB" id="A0A6G1JC89"/>
<dbReference type="InterPro" id="IPR023296">
    <property type="entry name" value="Glyco_hydro_beta-prop_sf"/>
</dbReference>
<dbReference type="EMBL" id="MU005574">
    <property type="protein sequence ID" value="KAF2688146.1"/>
    <property type="molecule type" value="Genomic_DNA"/>
</dbReference>
<feature type="site" description="Important for catalytic activity, responsible for pKa modulation of the active site Glu and correct orientation of both the proton donor and substrate" evidence="5">
    <location>
        <position position="385"/>
    </location>
</feature>
<evidence type="ECO:0000313" key="9">
    <source>
        <dbReference type="EMBL" id="KAF2688146.1"/>
    </source>
</evidence>
<evidence type="ECO:0000256" key="4">
    <source>
        <dbReference type="PIRSR" id="PIRSR606710-1"/>
    </source>
</evidence>
<keyword evidence="8" id="KW-1133">Transmembrane helix</keyword>
<proteinExistence type="inferred from homology"/>
<comment type="similarity">
    <text evidence="1 6">Belongs to the glycosyl hydrolase 43 family.</text>
</comment>
<keyword evidence="3 6" id="KW-0326">Glycosidase</keyword>
<name>A0A6G1JC89_9PLEO</name>
<evidence type="ECO:0000256" key="6">
    <source>
        <dbReference type="RuleBase" id="RU361187"/>
    </source>
</evidence>
<keyword evidence="10" id="KW-1185">Reference proteome</keyword>
<dbReference type="GO" id="GO:0005975">
    <property type="term" value="P:carbohydrate metabolic process"/>
    <property type="evidence" value="ECO:0007669"/>
    <property type="project" value="InterPro"/>
</dbReference>
<feature type="region of interest" description="Disordered" evidence="7">
    <location>
        <begin position="15"/>
        <end position="41"/>
    </location>
</feature>
<gene>
    <name evidence="9" type="ORF">K458DRAFT_401532</name>
</gene>
<evidence type="ECO:0000256" key="3">
    <source>
        <dbReference type="ARBA" id="ARBA00023295"/>
    </source>
</evidence>
<dbReference type="CDD" id="cd08999">
    <property type="entry name" value="GH43_ABN-like"/>
    <property type="match status" value="1"/>
</dbReference>
<dbReference type="InterPro" id="IPR051795">
    <property type="entry name" value="Glycosyl_Hydrlase_43"/>
</dbReference>
<evidence type="ECO:0000256" key="7">
    <source>
        <dbReference type="SAM" id="MobiDB-lite"/>
    </source>
</evidence>
<dbReference type="Gene3D" id="2.115.10.20">
    <property type="entry name" value="Glycosyl hydrolase domain, family 43"/>
    <property type="match status" value="1"/>
</dbReference>
<dbReference type="Proteomes" id="UP000799291">
    <property type="component" value="Unassembled WGS sequence"/>
</dbReference>
<evidence type="ECO:0000256" key="1">
    <source>
        <dbReference type="ARBA" id="ARBA00009865"/>
    </source>
</evidence>
<dbReference type="Pfam" id="PF04616">
    <property type="entry name" value="Glyco_hydro_43"/>
    <property type="match status" value="1"/>
</dbReference>
<dbReference type="PANTHER" id="PTHR42812:SF5">
    <property type="entry name" value="ENDO-ARABINASE"/>
    <property type="match status" value="1"/>
</dbReference>
<accession>A0A6G1JC89</accession>
<sequence>MAWATRHSLAVDALIDRSANSEGPMTGTMREGQRHSAPTSSRFIDVKPGAAPGGIIHAGSTKGGGAPHTLPLANSGRFAEGFHSRFQFSLVAPLYVPALPQPWFPDDPKLIVFACRTRTGTHDCYDPRGCAARNRTMIPTSDSSSTTADDVPDLEDPGKKTLPLWRRAWPEKNDPERSHIFGVPARWLLVVGFFTSAITIILCAVGTAVPRSAKRMQTGIYSADAPFVEIFSSNFPDPALFRVNETWYVYGTNSAAGIIESKVHGQVKYFGVANVQLATSTNLLEWTLTSDPQGPLQGLGEWAAKDMMPAEADNTVEVRRANVWAPEILQRPDGRFVLYYSATAASAADSAVHCVGAAISDDPTGPFEPEESPIACPIEEGGAIDPGAITDSDGSIYLAYKIDGNLRGLGGECGNMMFPQRATPIVLQKLEEDGITLSGAPVTILDRTFNDGPLVEAPVVARSEEGVYFLFYSSGCTWNPSYNVKYATSTSITGPYTRASEPLLQTGSWGLLAPGSPTVWQDDSKWYMAFHARLFTDVGGIRGLYMTGLKLNGTTATLETQLEL</sequence>
<feature type="active site" description="Proton donor" evidence="4">
    <location>
        <position position="456"/>
    </location>
</feature>
<protein>
    <submittedName>
        <fullName evidence="9">Glycoside hydrolase family 43 protein</fullName>
    </submittedName>
</protein>
<feature type="transmembrane region" description="Helical" evidence="8">
    <location>
        <begin position="187"/>
        <end position="209"/>
    </location>
</feature>
<keyword evidence="8" id="KW-0812">Transmembrane</keyword>
<dbReference type="InterPro" id="IPR006710">
    <property type="entry name" value="Glyco_hydro_43"/>
</dbReference>
<dbReference type="OrthoDB" id="3879658at2759"/>